<comment type="caution">
    <text evidence="2">The sequence shown here is derived from an EMBL/GenBank/DDBJ whole genome shotgun (WGS) entry which is preliminary data.</text>
</comment>
<name>A0A1E5KUC5_9ENTE</name>
<dbReference type="InterPro" id="IPR016181">
    <property type="entry name" value="Acyl_CoA_acyltransferase"/>
</dbReference>
<gene>
    <name evidence="2" type="ORF">BCR26_04380</name>
</gene>
<dbReference type="AlphaFoldDB" id="A0A1E5KUC5"/>
<dbReference type="Proteomes" id="UP000095256">
    <property type="component" value="Unassembled WGS sequence"/>
</dbReference>
<feature type="domain" description="N-acetyltransferase" evidence="1">
    <location>
        <begin position="7"/>
        <end position="150"/>
    </location>
</feature>
<organism evidence="2 3">
    <name type="scientific">Enterococcus rivorum</name>
    <dbReference type="NCBI Taxonomy" id="762845"/>
    <lineage>
        <taxon>Bacteria</taxon>
        <taxon>Bacillati</taxon>
        <taxon>Bacillota</taxon>
        <taxon>Bacilli</taxon>
        <taxon>Lactobacillales</taxon>
        <taxon>Enterococcaceae</taxon>
        <taxon>Enterococcus</taxon>
    </lineage>
</organism>
<reference evidence="2 3" key="1">
    <citation type="submission" date="2016-09" db="EMBL/GenBank/DDBJ databases">
        <authorList>
            <person name="Capua I."/>
            <person name="De Benedictis P."/>
            <person name="Joannis T."/>
            <person name="Lombin L.H."/>
            <person name="Cattoli G."/>
        </authorList>
    </citation>
    <scope>NUCLEOTIDE SEQUENCE [LARGE SCALE GENOMIC DNA]</scope>
    <source>
        <strain evidence="2 3">LMG 25899</strain>
    </source>
</reference>
<dbReference type="Gene3D" id="3.40.630.30">
    <property type="match status" value="1"/>
</dbReference>
<proteinExistence type="predicted"/>
<evidence type="ECO:0000313" key="2">
    <source>
        <dbReference type="EMBL" id="OEH81487.1"/>
    </source>
</evidence>
<evidence type="ECO:0000259" key="1">
    <source>
        <dbReference type="Pfam" id="PF13302"/>
    </source>
</evidence>
<protein>
    <submittedName>
        <fullName evidence="2">GNAT family N-acetyltransferase</fullName>
    </submittedName>
</protein>
<dbReference type="RefSeq" id="WP_069699542.1">
    <property type="nucleotide sequence ID" value="NZ_JBHRXB010000001.1"/>
</dbReference>
<evidence type="ECO:0000313" key="3">
    <source>
        <dbReference type="Proteomes" id="UP000095256"/>
    </source>
</evidence>
<dbReference type="SUPFAM" id="SSF55729">
    <property type="entry name" value="Acyl-CoA N-acyltransferases (Nat)"/>
    <property type="match status" value="1"/>
</dbReference>
<dbReference type="GO" id="GO:0016747">
    <property type="term" value="F:acyltransferase activity, transferring groups other than amino-acyl groups"/>
    <property type="evidence" value="ECO:0007669"/>
    <property type="project" value="InterPro"/>
</dbReference>
<dbReference type="STRING" id="762845.BCR26_04380"/>
<keyword evidence="3" id="KW-1185">Reference proteome</keyword>
<dbReference type="InterPro" id="IPR051531">
    <property type="entry name" value="N-acetyltransferase"/>
</dbReference>
<dbReference type="OrthoDB" id="9798081at2"/>
<accession>A0A1E5KUC5</accession>
<dbReference type="EMBL" id="MIEK01000045">
    <property type="protein sequence ID" value="OEH81487.1"/>
    <property type="molecule type" value="Genomic_DNA"/>
</dbReference>
<sequence length="184" mass="21187">MNLYTERLLLRPFKNTDAASLFDYASDKRVGPIAGWPAHTSVENSQEIIKTVLSDSLTFAVCFKEAPEVVIGSIGIILHTQEKLFLFMGKKDAEVGYWLGVPFWGQGIIPEAFTEIMRYAFEELKVEAIWCGYFDENEQSKKVQEKAGLRYVRTEMDIEVPLLNLKRTEHFSRITKEEWENISL</sequence>
<dbReference type="Pfam" id="PF13302">
    <property type="entry name" value="Acetyltransf_3"/>
    <property type="match status" value="1"/>
</dbReference>
<dbReference type="InterPro" id="IPR000182">
    <property type="entry name" value="GNAT_dom"/>
</dbReference>
<dbReference type="PANTHER" id="PTHR43792">
    <property type="entry name" value="GNAT FAMILY, PUTATIVE (AFU_ORTHOLOGUE AFUA_3G00765)-RELATED-RELATED"/>
    <property type="match status" value="1"/>
</dbReference>
<keyword evidence="2" id="KW-0808">Transferase</keyword>